<keyword evidence="5 6" id="KW-0472">Membrane</keyword>
<comment type="subcellular location">
    <subcellularLocation>
        <location evidence="1">Cell membrane</location>
        <topology evidence="1">Multi-pass membrane protein</topology>
    </subcellularLocation>
</comment>
<dbReference type="Pfam" id="PF00924">
    <property type="entry name" value="MS_channel_2nd"/>
    <property type="match status" value="1"/>
</dbReference>
<dbReference type="Gene3D" id="1.10.287.1260">
    <property type="match status" value="1"/>
</dbReference>
<evidence type="ECO:0000256" key="4">
    <source>
        <dbReference type="ARBA" id="ARBA00022989"/>
    </source>
</evidence>
<evidence type="ECO:0000256" key="6">
    <source>
        <dbReference type="SAM" id="Phobius"/>
    </source>
</evidence>
<protein>
    <submittedName>
        <fullName evidence="8">Mechanosensitive ion channel</fullName>
    </submittedName>
</protein>
<evidence type="ECO:0000313" key="8">
    <source>
        <dbReference type="EMBL" id="QDZ13727.1"/>
    </source>
</evidence>
<evidence type="ECO:0000256" key="3">
    <source>
        <dbReference type="ARBA" id="ARBA00022692"/>
    </source>
</evidence>
<dbReference type="Gene3D" id="2.30.30.60">
    <property type="match status" value="1"/>
</dbReference>
<name>A0A5B8LZD9_9MICO</name>
<keyword evidence="3 6" id="KW-0812">Transmembrane</keyword>
<dbReference type="EMBL" id="CP042305">
    <property type="protein sequence ID" value="QDZ13727.1"/>
    <property type="molecule type" value="Genomic_DNA"/>
</dbReference>
<dbReference type="GO" id="GO:0008381">
    <property type="term" value="F:mechanosensitive monoatomic ion channel activity"/>
    <property type="evidence" value="ECO:0007669"/>
    <property type="project" value="InterPro"/>
</dbReference>
<proteinExistence type="predicted"/>
<organism evidence="8 9">
    <name type="scientific">Humibacter ginsenosidimutans</name>
    <dbReference type="NCBI Taxonomy" id="2599293"/>
    <lineage>
        <taxon>Bacteria</taxon>
        <taxon>Bacillati</taxon>
        <taxon>Actinomycetota</taxon>
        <taxon>Actinomycetes</taxon>
        <taxon>Micrococcales</taxon>
        <taxon>Microbacteriaceae</taxon>
        <taxon>Humibacter</taxon>
    </lineage>
</organism>
<dbReference type="InterPro" id="IPR010920">
    <property type="entry name" value="LSM_dom_sf"/>
</dbReference>
<dbReference type="GO" id="GO:0005886">
    <property type="term" value="C:plasma membrane"/>
    <property type="evidence" value="ECO:0007669"/>
    <property type="project" value="UniProtKB-SubCell"/>
</dbReference>
<accession>A0A5B8LZD9</accession>
<dbReference type="PANTHER" id="PTHR30221">
    <property type="entry name" value="SMALL-CONDUCTANCE MECHANOSENSITIVE CHANNEL"/>
    <property type="match status" value="1"/>
</dbReference>
<dbReference type="SUPFAM" id="SSF82689">
    <property type="entry name" value="Mechanosensitive channel protein MscS (YggB), C-terminal domain"/>
    <property type="match status" value="1"/>
</dbReference>
<dbReference type="InterPro" id="IPR023408">
    <property type="entry name" value="MscS_beta-dom_sf"/>
</dbReference>
<dbReference type="PANTHER" id="PTHR30221:SF1">
    <property type="entry name" value="SMALL-CONDUCTANCE MECHANOSENSITIVE CHANNEL"/>
    <property type="match status" value="1"/>
</dbReference>
<dbReference type="SUPFAM" id="SSF50182">
    <property type="entry name" value="Sm-like ribonucleoproteins"/>
    <property type="match status" value="1"/>
</dbReference>
<dbReference type="Proteomes" id="UP000320216">
    <property type="component" value="Chromosome"/>
</dbReference>
<dbReference type="InterPro" id="IPR045275">
    <property type="entry name" value="MscS_archaea/bacteria_type"/>
</dbReference>
<dbReference type="AlphaFoldDB" id="A0A5B8LZD9"/>
<feature type="transmembrane region" description="Helical" evidence="6">
    <location>
        <begin position="68"/>
        <end position="89"/>
    </location>
</feature>
<feature type="domain" description="Mechanosensitive ion channel MscS" evidence="7">
    <location>
        <begin position="115"/>
        <end position="177"/>
    </location>
</feature>
<keyword evidence="9" id="KW-1185">Reference proteome</keyword>
<feature type="transmembrane region" description="Helical" evidence="6">
    <location>
        <begin position="29"/>
        <end position="47"/>
    </location>
</feature>
<evidence type="ECO:0000256" key="2">
    <source>
        <dbReference type="ARBA" id="ARBA00022475"/>
    </source>
</evidence>
<reference evidence="8 9" key="1">
    <citation type="submission" date="2019-07" db="EMBL/GenBank/DDBJ databases">
        <title>Full genome sequence of Humibacter sp. WJ7-1.</title>
        <authorList>
            <person name="Im W.-T."/>
        </authorList>
    </citation>
    <scope>NUCLEOTIDE SEQUENCE [LARGE SCALE GENOMIC DNA]</scope>
    <source>
        <strain evidence="8 9">WJ7-1</strain>
    </source>
</reference>
<evidence type="ECO:0000259" key="7">
    <source>
        <dbReference type="Pfam" id="PF00924"/>
    </source>
</evidence>
<keyword evidence="4 6" id="KW-1133">Transmembrane helix</keyword>
<evidence type="ECO:0000256" key="5">
    <source>
        <dbReference type="ARBA" id="ARBA00023136"/>
    </source>
</evidence>
<dbReference type="OrthoDB" id="5069510at2"/>
<sequence length="284" mass="30061">MRGETPMRMATPNASDAAGFLAGLDPWDVVFAVLSVVLGIVLGVLARRGTTAVLARVPNLTPAVAKRIASGVRTTLILLGVGIALSFLGAPIQPVIALAIVLGVIAVLALRGVSENYAAGLVIQTRRPFVRGDVVRIADYEGVVTEINGRSVTVRQFDGAIAHIPNSTVISAPFLNESERTALRSEVEVRVRYTNRDDLDAVVQSIRTACAGVDSIVDGKHAEVLFVTIEPTRATLSVRYRHAPTHRGTSRSDMVAAVHAAVADRDAVVTSQRTDPPLTPPAVL</sequence>
<evidence type="ECO:0000313" key="9">
    <source>
        <dbReference type="Proteomes" id="UP000320216"/>
    </source>
</evidence>
<dbReference type="KEGG" id="huw:FPZ11_01995"/>
<dbReference type="InterPro" id="IPR006685">
    <property type="entry name" value="MscS_channel_2nd"/>
</dbReference>
<dbReference type="InterPro" id="IPR011066">
    <property type="entry name" value="MscS_channel_C_sf"/>
</dbReference>
<keyword evidence="2" id="KW-1003">Cell membrane</keyword>
<gene>
    <name evidence="8" type="ORF">FPZ11_01995</name>
</gene>
<evidence type="ECO:0000256" key="1">
    <source>
        <dbReference type="ARBA" id="ARBA00004651"/>
    </source>
</evidence>